<organism evidence="2 3">
    <name type="scientific">Nepenthes gracilis</name>
    <name type="common">Slender pitcher plant</name>
    <dbReference type="NCBI Taxonomy" id="150966"/>
    <lineage>
        <taxon>Eukaryota</taxon>
        <taxon>Viridiplantae</taxon>
        <taxon>Streptophyta</taxon>
        <taxon>Embryophyta</taxon>
        <taxon>Tracheophyta</taxon>
        <taxon>Spermatophyta</taxon>
        <taxon>Magnoliopsida</taxon>
        <taxon>eudicotyledons</taxon>
        <taxon>Gunneridae</taxon>
        <taxon>Pentapetalae</taxon>
        <taxon>Caryophyllales</taxon>
        <taxon>Nepenthaceae</taxon>
        <taxon>Nepenthes</taxon>
    </lineage>
</organism>
<accession>A0AAD3XWW8</accession>
<keyword evidence="3" id="KW-1185">Reference proteome</keyword>
<protein>
    <submittedName>
        <fullName evidence="2">Uncharacterized protein</fullName>
    </submittedName>
</protein>
<reference evidence="2" key="1">
    <citation type="submission" date="2023-05" db="EMBL/GenBank/DDBJ databases">
        <title>Nepenthes gracilis genome sequencing.</title>
        <authorList>
            <person name="Fukushima K."/>
        </authorList>
    </citation>
    <scope>NUCLEOTIDE SEQUENCE</scope>
    <source>
        <strain evidence="2">SING2019-196</strain>
    </source>
</reference>
<dbReference type="EMBL" id="BSYO01000020">
    <property type="protein sequence ID" value="GMH19245.1"/>
    <property type="molecule type" value="Genomic_DNA"/>
</dbReference>
<feature type="region of interest" description="Disordered" evidence="1">
    <location>
        <begin position="15"/>
        <end position="45"/>
    </location>
</feature>
<proteinExistence type="predicted"/>
<feature type="compositionally biased region" description="Polar residues" evidence="1">
    <location>
        <begin position="26"/>
        <end position="45"/>
    </location>
</feature>
<gene>
    <name evidence="2" type="ORF">Nepgr_021086</name>
</gene>
<dbReference type="Proteomes" id="UP001279734">
    <property type="component" value="Unassembled WGS sequence"/>
</dbReference>
<evidence type="ECO:0000256" key="1">
    <source>
        <dbReference type="SAM" id="MobiDB-lite"/>
    </source>
</evidence>
<dbReference type="AlphaFoldDB" id="A0AAD3XWW8"/>
<feature type="region of interest" description="Disordered" evidence="1">
    <location>
        <begin position="58"/>
        <end position="85"/>
    </location>
</feature>
<comment type="caution">
    <text evidence="2">The sequence shown here is derived from an EMBL/GenBank/DDBJ whole genome shotgun (WGS) entry which is preliminary data.</text>
</comment>
<evidence type="ECO:0000313" key="2">
    <source>
        <dbReference type="EMBL" id="GMH19245.1"/>
    </source>
</evidence>
<name>A0AAD3XWW8_NEPGR</name>
<sequence length="194" mass="21403">MPSADLFFLVSNLPSIPNPIEDDQTDPSQNPGYQIGTTGKSATPANHQIFRKPNRKINRPLQQSKPATIGQRVHVSQTHPAATKPTIFCKPDRAKAISNYSNQKRQQCFAEEIHQLSTPDHVVGLLDLKFNVLESPPNNPFSVLQDSEDSDEQEDLVDPVGRTVMNAQPSPHPSCSPHDPEIVGQQCCSMVEMS</sequence>
<evidence type="ECO:0000313" key="3">
    <source>
        <dbReference type="Proteomes" id="UP001279734"/>
    </source>
</evidence>